<dbReference type="FunFam" id="1.10.3720.10:FF:000006">
    <property type="entry name" value="Glutamate/aspartate ABC transporter, permease protein GltK"/>
    <property type="match status" value="1"/>
</dbReference>
<dbReference type="OrthoDB" id="9805999at2"/>
<comment type="similarity">
    <text evidence="8">Belongs to the binding-protein-dependent transport system permease family.</text>
</comment>
<keyword evidence="6 8" id="KW-1133">Transmembrane helix</keyword>
<dbReference type="Gene3D" id="1.10.3720.10">
    <property type="entry name" value="MetI-like"/>
    <property type="match status" value="1"/>
</dbReference>
<evidence type="ECO:0000256" key="6">
    <source>
        <dbReference type="ARBA" id="ARBA00022989"/>
    </source>
</evidence>
<comment type="caution">
    <text evidence="10">The sequence shown here is derived from an EMBL/GenBank/DDBJ whole genome shotgun (WGS) entry which is preliminary data.</text>
</comment>
<dbReference type="PROSITE" id="PS50928">
    <property type="entry name" value="ABC_TM1"/>
    <property type="match status" value="1"/>
</dbReference>
<protein>
    <submittedName>
        <fullName evidence="10">Amino acid ABC transporter permease</fullName>
    </submittedName>
</protein>
<evidence type="ECO:0000256" key="5">
    <source>
        <dbReference type="ARBA" id="ARBA00022970"/>
    </source>
</evidence>
<evidence type="ECO:0000256" key="1">
    <source>
        <dbReference type="ARBA" id="ARBA00004651"/>
    </source>
</evidence>
<keyword evidence="11" id="KW-1185">Reference proteome</keyword>
<dbReference type="GO" id="GO:0043190">
    <property type="term" value="C:ATP-binding cassette (ABC) transporter complex"/>
    <property type="evidence" value="ECO:0007669"/>
    <property type="project" value="InterPro"/>
</dbReference>
<accession>A0A417YB68</accession>
<dbReference type="InterPro" id="IPR010065">
    <property type="entry name" value="AA_ABC_transptr_permease_3TM"/>
</dbReference>
<dbReference type="EMBL" id="QWEH01000020">
    <property type="protein sequence ID" value="RHW29757.1"/>
    <property type="molecule type" value="Genomic_DNA"/>
</dbReference>
<dbReference type="NCBIfam" id="TIGR01726">
    <property type="entry name" value="HEQRo_perm_3TM"/>
    <property type="match status" value="1"/>
</dbReference>
<dbReference type="Pfam" id="PF00528">
    <property type="entry name" value="BPD_transp_1"/>
    <property type="match status" value="1"/>
</dbReference>
<name>A0A417YB68_9BACI</name>
<evidence type="ECO:0000256" key="7">
    <source>
        <dbReference type="ARBA" id="ARBA00023136"/>
    </source>
</evidence>
<evidence type="ECO:0000259" key="9">
    <source>
        <dbReference type="PROSITE" id="PS50928"/>
    </source>
</evidence>
<feature type="transmembrane region" description="Helical" evidence="8">
    <location>
        <begin position="23"/>
        <end position="45"/>
    </location>
</feature>
<dbReference type="SUPFAM" id="SSF161098">
    <property type="entry name" value="MetI-like"/>
    <property type="match status" value="1"/>
</dbReference>
<keyword evidence="3" id="KW-1003">Cell membrane</keyword>
<keyword evidence="5" id="KW-0029">Amino-acid transport</keyword>
<dbReference type="InterPro" id="IPR035906">
    <property type="entry name" value="MetI-like_sf"/>
</dbReference>
<evidence type="ECO:0000313" key="10">
    <source>
        <dbReference type="EMBL" id="RHW29757.1"/>
    </source>
</evidence>
<evidence type="ECO:0000256" key="2">
    <source>
        <dbReference type="ARBA" id="ARBA00022448"/>
    </source>
</evidence>
<dbReference type="PANTHER" id="PTHR30614:SF0">
    <property type="entry name" value="L-CYSTINE TRANSPORT SYSTEM PERMEASE PROTEIN TCYL"/>
    <property type="match status" value="1"/>
</dbReference>
<keyword evidence="4 8" id="KW-0812">Transmembrane</keyword>
<feature type="transmembrane region" description="Helical" evidence="8">
    <location>
        <begin position="189"/>
        <end position="209"/>
    </location>
</feature>
<dbReference type="InterPro" id="IPR000515">
    <property type="entry name" value="MetI-like"/>
</dbReference>
<organism evidence="10 11">
    <name type="scientific">Oceanobacillus profundus</name>
    <dbReference type="NCBI Taxonomy" id="372463"/>
    <lineage>
        <taxon>Bacteria</taxon>
        <taxon>Bacillati</taxon>
        <taxon>Bacillota</taxon>
        <taxon>Bacilli</taxon>
        <taxon>Bacillales</taxon>
        <taxon>Bacillaceae</taxon>
        <taxon>Oceanobacillus</taxon>
    </lineage>
</organism>
<keyword evidence="2 8" id="KW-0813">Transport</keyword>
<feature type="transmembrane region" description="Helical" evidence="8">
    <location>
        <begin position="84"/>
        <end position="107"/>
    </location>
</feature>
<feature type="transmembrane region" description="Helical" evidence="8">
    <location>
        <begin position="57"/>
        <end position="78"/>
    </location>
</feature>
<sequence>MNFDFGYMIEIIPELLKYVPVTLYISIVSMLFAIIIGIFLSLILVNRIPILQQLSKVYISFFRGTPPLVQLLMIYFGLPQLVPALNSISATTAALIAFSLNVSAYLAEIFRAGLESVDKGQAEAALTVGMTYPQALRGIILPQAARNAIPATGNTFLGLLKNSSLAFTIGVTELLAQGKLLATATLNFFEAYMAVALIYWGLTVVYSGLQSWYENRISKPYVRET</sequence>
<dbReference type="CDD" id="cd06261">
    <property type="entry name" value="TM_PBP2"/>
    <property type="match status" value="1"/>
</dbReference>
<evidence type="ECO:0000256" key="3">
    <source>
        <dbReference type="ARBA" id="ARBA00022475"/>
    </source>
</evidence>
<dbReference type="GO" id="GO:0015184">
    <property type="term" value="F:L-cystine transmembrane transporter activity"/>
    <property type="evidence" value="ECO:0007669"/>
    <property type="project" value="TreeGrafter"/>
</dbReference>
<comment type="subcellular location">
    <subcellularLocation>
        <location evidence="1 8">Cell membrane</location>
        <topology evidence="1 8">Multi-pass membrane protein</topology>
    </subcellularLocation>
</comment>
<reference evidence="10 11" key="1">
    <citation type="journal article" date="2007" name="Int. J. Syst. Evol. Microbiol.">
        <title>Oceanobacillus profundus sp. nov., isolated from a deep-sea sediment core.</title>
        <authorList>
            <person name="Kim Y.G."/>
            <person name="Choi D.H."/>
            <person name="Hyun S."/>
            <person name="Cho B.C."/>
        </authorList>
    </citation>
    <scope>NUCLEOTIDE SEQUENCE [LARGE SCALE GENOMIC DNA]</scope>
    <source>
        <strain evidence="10 11">DSM 18246</strain>
    </source>
</reference>
<keyword evidence="7 8" id="KW-0472">Membrane</keyword>
<evidence type="ECO:0000256" key="4">
    <source>
        <dbReference type="ARBA" id="ARBA00022692"/>
    </source>
</evidence>
<proteinExistence type="inferred from homology"/>
<gene>
    <name evidence="10" type="ORF">D1B32_20625</name>
</gene>
<dbReference type="AlphaFoldDB" id="A0A417YB68"/>
<feature type="domain" description="ABC transmembrane type-1" evidence="9">
    <location>
        <begin position="19"/>
        <end position="210"/>
    </location>
</feature>
<dbReference type="InterPro" id="IPR043429">
    <property type="entry name" value="ArtM/GltK/GlnP/TcyL/YhdX-like"/>
</dbReference>
<dbReference type="PANTHER" id="PTHR30614">
    <property type="entry name" value="MEMBRANE COMPONENT OF AMINO ACID ABC TRANSPORTER"/>
    <property type="match status" value="1"/>
</dbReference>
<dbReference type="RefSeq" id="WP_118890330.1">
    <property type="nucleotide sequence ID" value="NZ_PHUT01000020.1"/>
</dbReference>
<evidence type="ECO:0000313" key="11">
    <source>
        <dbReference type="Proteomes" id="UP000285456"/>
    </source>
</evidence>
<evidence type="ECO:0000256" key="8">
    <source>
        <dbReference type="RuleBase" id="RU363032"/>
    </source>
</evidence>
<dbReference type="Proteomes" id="UP000285456">
    <property type="component" value="Unassembled WGS sequence"/>
</dbReference>